<feature type="compositionally biased region" description="Polar residues" evidence="1">
    <location>
        <begin position="549"/>
        <end position="566"/>
    </location>
</feature>
<evidence type="ECO:0000256" key="1">
    <source>
        <dbReference type="SAM" id="MobiDB-lite"/>
    </source>
</evidence>
<reference evidence="2 3" key="1">
    <citation type="journal article" date="2023" name="Sci. Data">
        <title>Genome assembly of the Korean intertidal mud-creeper Batillaria attramentaria.</title>
        <authorList>
            <person name="Patra A.K."/>
            <person name="Ho P.T."/>
            <person name="Jun S."/>
            <person name="Lee S.J."/>
            <person name="Kim Y."/>
            <person name="Won Y.J."/>
        </authorList>
    </citation>
    <scope>NUCLEOTIDE SEQUENCE [LARGE SCALE GENOMIC DNA]</scope>
    <source>
        <strain evidence="2">Wonlab-2016</strain>
    </source>
</reference>
<feature type="compositionally biased region" description="Basic and acidic residues" evidence="1">
    <location>
        <begin position="757"/>
        <end position="766"/>
    </location>
</feature>
<feature type="region of interest" description="Disordered" evidence="1">
    <location>
        <begin position="757"/>
        <end position="817"/>
    </location>
</feature>
<proteinExistence type="predicted"/>
<feature type="region of interest" description="Disordered" evidence="1">
    <location>
        <begin position="180"/>
        <end position="204"/>
    </location>
</feature>
<evidence type="ECO:0000313" key="3">
    <source>
        <dbReference type="Proteomes" id="UP001519460"/>
    </source>
</evidence>
<gene>
    <name evidence="2" type="ORF">BaRGS_00005944</name>
</gene>
<comment type="caution">
    <text evidence="2">The sequence shown here is derived from an EMBL/GenBank/DDBJ whole genome shotgun (WGS) entry which is preliminary data.</text>
</comment>
<sequence length="817" mass="88654">MRGHSEHEDEQRTGDVAETDSHDQEPAKQIDYQCEAAFSDGSPMLPSNRSVSPKEPGNETADADSIAPVMANLSKGLAKKSRRGRNRDAILEMGIFGLGQKEIMPVTPPTEGSNLVRDQSPVRTTETERVEDSHVRPPDCAAAKSQLPIYRRRFSTSAARYRGKSCDQVREVTGVQMEAACESASENQTLSNSPTKTSSPRRQLCYSEKLGPLISMFEEKKNKSSHPLWPNTPASASRPITVSAEIPKSEDVVSNPSQEHTIKGAATGKPRDVPDAKKKTETKENNSSDDSNKTTTLPEKRKKLRRRSLTKRLSNPYSFKEFPYGDELVLSKTAGQSRSSESLSCVNNDEDKQTKGADVSTRLSTKEMAVDKTLLSFTVEKTLTWEQGPELEPVAAPPQQSSKPVRKIDTARGFSKETRENLTPQFPPESRNAPETPIDSCTSSPGAADDTTTRALTPAGSNLRSTSQAEECKDGGTVVTQRSPTPARRHYGVSEREEEKPVQIRPPNAVYSFKYRLQQLAGRYMSHSGSDSDSENSSPASPNSRFGFHQSQSPPKSFRRSLNSPASIPVAHEEDFTAERQNCDPLRKAPRLSSVSAGSVSSASPEICAVCNNDCSCSGSCSNLAGAAHSQGETSCTPGNCSAVASSSPAHLSSSDDSHSDNESGRHCDQNHLHADANEPAHEIKGDRNLSTSSDMQVQNRGQKKHPGQLPTHMQLQSSDADTDIEHEQDQSVNDSLINKAVSSTVAEALQLHTEEFPDVEHENAQTREGAQNGTGEGTTGFALSDFGLEDEDGNLSDMSGCLDPEHSDLDSDIDDL</sequence>
<name>A0ABD0LT12_9CAEN</name>
<dbReference type="Proteomes" id="UP001519460">
    <property type="component" value="Unassembled WGS sequence"/>
</dbReference>
<feature type="region of interest" description="Disordered" evidence="1">
    <location>
        <begin position="524"/>
        <end position="577"/>
    </location>
</feature>
<accession>A0ABD0LT12</accession>
<feature type="compositionally biased region" description="Polar residues" evidence="1">
    <location>
        <begin position="689"/>
        <end position="701"/>
    </location>
</feature>
<feature type="region of interest" description="Disordered" evidence="1">
    <location>
        <begin position="628"/>
        <end position="732"/>
    </location>
</feature>
<feature type="compositionally biased region" description="Basic and acidic residues" evidence="1">
    <location>
        <begin position="125"/>
        <end position="137"/>
    </location>
</feature>
<keyword evidence="3" id="KW-1185">Reference proteome</keyword>
<feature type="compositionally biased region" description="Polar residues" evidence="1">
    <location>
        <begin position="631"/>
        <end position="640"/>
    </location>
</feature>
<feature type="region of interest" description="Disordered" evidence="1">
    <location>
        <begin position="102"/>
        <end position="137"/>
    </location>
</feature>
<evidence type="ECO:0000313" key="2">
    <source>
        <dbReference type="EMBL" id="KAK7502694.1"/>
    </source>
</evidence>
<feature type="compositionally biased region" description="Polar residues" evidence="1">
    <location>
        <begin position="333"/>
        <end position="347"/>
    </location>
</feature>
<feature type="compositionally biased region" description="Polar residues" evidence="1">
    <location>
        <begin position="453"/>
        <end position="469"/>
    </location>
</feature>
<feature type="region of interest" description="Disordered" evidence="1">
    <location>
        <begin position="333"/>
        <end position="359"/>
    </location>
</feature>
<feature type="compositionally biased region" description="Basic and acidic residues" evidence="1">
    <location>
        <begin position="269"/>
        <end position="292"/>
    </location>
</feature>
<feature type="compositionally biased region" description="Low complexity" evidence="1">
    <location>
        <begin position="642"/>
        <end position="653"/>
    </location>
</feature>
<dbReference type="EMBL" id="JACVVK020000024">
    <property type="protein sequence ID" value="KAK7502694.1"/>
    <property type="molecule type" value="Genomic_DNA"/>
</dbReference>
<protein>
    <submittedName>
        <fullName evidence="2">Uncharacterized protein</fullName>
    </submittedName>
</protein>
<feature type="region of interest" description="Disordered" evidence="1">
    <location>
        <begin position="217"/>
        <end position="320"/>
    </location>
</feature>
<feature type="region of interest" description="Disordered" evidence="1">
    <location>
        <begin position="1"/>
        <end position="67"/>
    </location>
</feature>
<organism evidence="2 3">
    <name type="scientific">Batillaria attramentaria</name>
    <dbReference type="NCBI Taxonomy" id="370345"/>
    <lineage>
        <taxon>Eukaryota</taxon>
        <taxon>Metazoa</taxon>
        <taxon>Spiralia</taxon>
        <taxon>Lophotrochozoa</taxon>
        <taxon>Mollusca</taxon>
        <taxon>Gastropoda</taxon>
        <taxon>Caenogastropoda</taxon>
        <taxon>Sorbeoconcha</taxon>
        <taxon>Cerithioidea</taxon>
        <taxon>Batillariidae</taxon>
        <taxon>Batillaria</taxon>
    </lineage>
</organism>
<dbReference type="AlphaFoldDB" id="A0ABD0LT12"/>
<feature type="compositionally biased region" description="Basic residues" evidence="1">
    <location>
        <begin position="300"/>
        <end position="310"/>
    </location>
</feature>
<feature type="compositionally biased region" description="Basic and acidic residues" evidence="1">
    <location>
        <begin position="492"/>
        <end position="502"/>
    </location>
</feature>
<feature type="compositionally biased region" description="Low complexity" evidence="1">
    <location>
        <begin position="526"/>
        <end position="544"/>
    </location>
</feature>
<feature type="compositionally biased region" description="Polar residues" evidence="1">
    <location>
        <begin position="184"/>
        <end position="201"/>
    </location>
</feature>
<feature type="compositionally biased region" description="Basic and acidic residues" evidence="1">
    <location>
        <begin position="1"/>
        <end position="28"/>
    </location>
</feature>
<feature type="compositionally biased region" description="Basic and acidic residues" evidence="1">
    <location>
        <begin position="406"/>
        <end position="420"/>
    </location>
</feature>
<feature type="region of interest" description="Disordered" evidence="1">
    <location>
        <begin position="385"/>
        <end position="505"/>
    </location>
</feature>
<feature type="compositionally biased region" description="Polar residues" evidence="1">
    <location>
        <begin position="110"/>
        <end position="124"/>
    </location>
</feature>
<feature type="compositionally biased region" description="Basic and acidic residues" evidence="1">
    <location>
        <begin position="654"/>
        <end position="688"/>
    </location>
</feature>